<dbReference type="PROSITE" id="PS50928">
    <property type="entry name" value="ABC_TM1"/>
    <property type="match status" value="1"/>
</dbReference>
<keyword evidence="2 7" id="KW-0813">Transport</keyword>
<feature type="transmembrane region" description="Helical" evidence="7">
    <location>
        <begin position="216"/>
        <end position="235"/>
    </location>
</feature>
<protein>
    <submittedName>
        <fullName evidence="10">Carbohydrate ABC transporter membrane protein 1 (CUT1 family)</fullName>
    </submittedName>
</protein>
<evidence type="ECO:0000313" key="10">
    <source>
        <dbReference type="EMBL" id="ROR74310.1"/>
    </source>
</evidence>
<evidence type="ECO:0000256" key="2">
    <source>
        <dbReference type="ARBA" id="ARBA00022448"/>
    </source>
</evidence>
<evidence type="ECO:0000256" key="3">
    <source>
        <dbReference type="ARBA" id="ARBA00022475"/>
    </source>
</evidence>
<reference evidence="10 11" key="1">
    <citation type="submission" date="2018-11" db="EMBL/GenBank/DDBJ databases">
        <title>Sequencing the genomes of 1000 actinobacteria strains.</title>
        <authorList>
            <person name="Klenk H.-P."/>
        </authorList>
    </citation>
    <scope>NUCLEOTIDE SEQUENCE [LARGE SCALE GENOMIC DNA]</scope>
    <source>
        <strain evidence="10 11">DSM 11294</strain>
    </source>
</reference>
<dbReference type="Gene3D" id="1.20.58.370">
    <property type="entry name" value="MalF N-terminal region-like"/>
    <property type="match status" value="1"/>
</dbReference>
<comment type="similarity">
    <text evidence="7">Belongs to the binding-protein-dependent transport system permease family.</text>
</comment>
<name>A0A3N2BGF1_9MICO</name>
<sequence>MTTLSDTTLPEPAAAPTGRTRRQGLSERALARVFVAPGVLLMALVALFPVVYAVVVSFQDYTRRQYNGWAGLENYATALSSSRFWESLWFTVYFTVTSVGAEFLIGLGFALLMNMAFVGRGVTRAAILVPWVIPTVVAAQMWFFMFNVSPGFINNLFGLGDINWLGQSGTAPFAVIFADVWKTAPFVALLLLAGLQTIPDELHEAAKVDGAGVFRRFWSITLPLLRPAILVALLFRTVEALRVYDLPAVMTQGTFGTESLSMLVQQYVVQTPNPGIGSALSTLAFLIIMGVGLVFVALLGRDLVIGKEGS</sequence>
<evidence type="ECO:0000256" key="1">
    <source>
        <dbReference type="ARBA" id="ARBA00004651"/>
    </source>
</evidence>
<feature type="domain" description="ABC transmembrane type-1" evidence="9">
    <location>
        <begin position="88"/>
        <end position="295"/>
    </location>
</feature>
<dbReference type="Proteomes" id="UP000280668">
    <property type="component" value="Unassembled WGS sequence"/>
</dbReference>
<evidence type="ECO:0000256" key="5">
    <source>
        <dbReference type="ARBA" id="ARBA00022989"/>
    </source>
</evidence>
<accession>A0A3N2BGF1</accession>
<feature type="transmembrane region" description="Helical" evidence="7">
    <location>
        <begin position="173"/>
        <end position="195"/>
    </location>
</feature>
<dbReference type="PANTHER" id="PTHR43005">
    <property type="entry name" value="BLR7065 PROTEIN"/>
    <property type="match status" value="1"/>
</dbReference>
<feature type="region of interest" description="Disordered" evidence="8">
    <location>
        <begin position="1"/>
        <end position="22"/>
    </location>
</feature>
<feature type="transmembrane region" description="Helical" evidence="7">
    <location>
        <begin position="88"/>
        <end position="113"/>
    </location>
</feature>
<keyword evidence="3" id="KW-1003">Cell membrane</keyword>
<evidence type="ECO:0000259" key="9">
    <source>
        <dbReference type="PROSITE" id="PS50928"/>
    </source>
</evidence>
<evidence type="ECO:0000256" key="6">
    <source>
        <dbReference type="ARBA" id="ARBA00023136"/>
    </source>
</evidence>
<dbReference type="Gene3D" id="1.10.3720.10">
    <property type="entry name" value="MetI-like"/>
    <property type="match status" value="1"/>
</dbReference>
<evidence type="ECO:0000256" key="4">
    <source>
        <dbReference type="ARBA" id="ARBA00022692"/>
    </source>
</evidence>
<dbReference type="GO" id="GO:0005886">
    <property type="term" value="C:plasma membrane"/>
    <property type="evidence" value="ECO:0007669"/>
    <property type="project" value="UniProtKB-SubCell"/>
</dbReference>
<comment type="caution">
    <text evidence="10">The sequence shown here is derived from an EMBL/GenBank/DDBJ whole genome shotgun (WGS) entry which is preliminary data.</text>
</comment>
<comment type="subcellular location">
    <subcellularLocation>
        <location evidence="1 7">Cell membrane</location>
        <topology evidence="1 7">Multi-pass membrane protein</topology>
    </subcellularLocation>
</comment>
<keyword evidence="6 7" id="KW-0472">Membrane</keyword>
<dbReference type="RefSeq" id="WP_123304612.1">
    <property type="nucleotide sequence ID" value="NZ_RKHK01000001.1"/>
</dbReference>
<feature type="transmembrane region" description="Helical" evidence="7">
    <location>
        <begin position="125"/>
        <end position="153"/>
    </location>
</feature>
<dbReference type="InterPro" id="IPR035906">
    <property type="entry name" value="MetI-like_sf"/>
</dbReference>
<keyword evidence="5 7" id="KW-1133">Transmembrane helix</keyword>
<feature type="transmembrane region" description="Helical" evidence="7">
    <location>
        <begin position="29"/>
        <end position="55"/>
    </location>
</feature>
<keyword evidence="11" id="KW-1185">Reference proteome</keyword>
<dbReference type="SUPFAM" id="SSF160964">
    <property type="entry name" value="MalF N-terminal region-like"/>
    <property type="match status" value="1"/>
</dbReference>
<dbReference type="InterPro" id="IPR000515">
    <property type="entry name" value="MetI-like"/>
</dbReference>
<feature type="transmembrane region" description="Helical" evidence="7">
    <location>
        <begin position="276"/>
        <end position="300"/>
    </location>
</feature>
<dbReference type="EMBL" id="RKHK01000001">
    <property type="protein sequence ID" value="ROR74310.1"/>
    <property type="molecule type" value="Genomic_DNA"/>
</dbReference>
<gene>
    <name evidence="10" type="ORF">EDD31_2714</name>
</gene>
<dbReference type="AlphaFoldDB" id="A0A3N2BGF1"/>
<evidence type="ECO:0000256" key="8">
    <source>
        <dbReference type="SAM" id="MobiDB-lite"/>
    </source>
</evidence>
<dbReference type="CDD" id="cd06261">
    <property type="entry name" value="TM_PBP2"/>
    <property type="match status" value="1"/>
</dbReference>
<dbReference type="SUPFAM" id="SSF161098">
    <property type="entry name" value="MetI-like"/>
    <property type="match status" value="1"/>
</dbReference>
<organism evidence="10 11">
    <name type="scientific">Bogoriella caseilytica</name>
    <dbReference type="NCBI Taxonomy" id="56055"/>
    <lineage>
        <taxon>Bacteria</taxon>
        <taxon>Bacillati</taxon>
        <taxon>Actinomycetota</taxon>
        <taxon>Actinomycetes</taxon>
        <taxon>Micrococcales</taxon>
        <taxon>Bogoriellaceae</taxon>
        <taxon>Bogoriella</taxon>
    </lineage>
</organism>
<dbReference type="PANTHER" id="PTHR43005:SF2">
    <property type="entry name" value="INTEGRAL MEMBRANE SUGAR TRANSPORT PROTEIN"/>
    <property type="match status" value="1"/>
</dbReference>
<keyword evidence="4 7" id="KW-0812">Transmembrane</keyword>
<dbReference type="GO" id="GO:0055085">
    <property type="term" value="P:transmembrane transport"/>
    <property type="evidence" value="ECO:0007669"/>
    <property type="project" value="InterPro"/>
</dbReference>
<evidence type="ECO:0000313" key="11">
    <source>
        <dbReference type="Proteomes" id="UP000280668"/>
    </source>
</evidence>
<dbReference type="Pfam" id="PF00528">
    <property type="entry name" value="BPD_transp_1"/>
    <property type="match status" value="1"/>
</dbReference>
<dbReference type="OrthoDB" id="34224at2"/>
<evidence type="ECO:0000256" key="7">
    <source>
        <dbReference type="RuleBase" id="RU363032"/>
    </source>
</evidence>
<proteinExistence type="inferred from homology"/>
<dbReference type="InterPro" id="IPR035277">
    <property type="entry name" value="MalF_N"/>
</dbReference>